<evidence type="ECO:0000313" key="1">
    <source>
        <dbReference type="EMBL" id="MFD1000045.1"/>
    </source>
</evidence>
<gene>
    <name evidence="1" type="ORF">ACFQ21_12050</name>
</gene>
<keyword evidence="2" id="KW-1185">Reference proteome</keyword>
<dbReference type="EMBL" id="JBHTKA010000003">
    <property type="protein sequence ID" value="MFD1000045.1"/>
    <property type="molecule type" value="Genomic_DNA"/>
</dbReference>
<proteinExistence type="predicted"/>
<evidence type="ECO:0008006" key="3">
    <source>
        <dbReference type="Google" id="ProtNLM"/>
    </source>
</evidence>
<dbReference type="Proteomes" id="UP001597112">
    <property type="component" value="Unassembled WGS sequence"/>
</dbReference>
<reference evidence="2" key="1">
    <citation type="journal article" date="2019" name="Int. J. Syst. Evol. Microbiol.">
        <title>The Global Catalogue of Microorganisms (GCM) 10K type strain sequencing project: providing services to taxonomists for standard genome sequencing and annotation.</title>
        <authorList>
            <consortium name="The Broad Institute Genomics Platform"/>
            <consortium name="The Broad Institute Genome Sequencing Center for Infectious Disease"/>
            <person name="Wu L."/>
            <person name="Ma J."/>
        </authorList>
    </citation>
    <scope>NUCLEOTIDE SEQUENCE [LARGE SCALE GENOMIC DNA]</scope>
    <source>
        <strain evidence="2">CCUG 58938</strain>
    </source>
</reference>
<evidence type="ECO:0000313" key="2">
    <source>
        <dbReference type="Proteomes" id="UP001597112"/>
    </source>
</evidence>
<accession>A0ABW3K1D9</accession>
<protein>
    <recommendedName>
        <fullName evidence="3">Outer membrane protein beta-barrel domain-containing protein</fullName>
    </recommendedName>
</protein>
<dbReference type="RefSeq" id="WP_377579309.1">
    <property type="nucleotide sequence ID" value="NZ_JBHTKA010000003.1"/>
</dbReference>
<organism evidence="1 2">
    <name type="scientific">Ohtaekwangia kribbensis</name>
    <dbReference type="NCBI Taxonomy" id="688913"/>
    <lineage>
        <taxon>Bacteria</taxon>
        <taxon>Pseudomonadati</taxon>
        <taxon>Bacteroidota</taxon>
        <taxon>Cytophagia</taxon>
        <taxon>Cytophagales</taxon>
        <taxon>Fulvivirgaceae</taxon>
        <taxon>Ohtaekwangia</taxon>
    </lineage>
</organism>
<sequence length="250" mass="28303">MRIRYTLVLLINVFAATAQVPGYMGKRFTIFADANPTPAFFVMNMNNTVLVNPGGDDARTQKVNRFAFNVRPQVTLEYLIHKRVSLGVSYSMPIVGTTRAYYTSAPSEFDDVDYNTDEYDVVKGQALGLHLKFYDFAGSASVPPIGYYRTINIFVTRTNTYDNKKSTTKQFRDDFIYPAVSFGVGRQSMLAKNLLLKTGVEFGWAFVPTNFLTEVEDDWNVQEYSGYSVHQSLAGYYLFNINIGLGYILF</sequence>
<name>A0ABW3K1D9_9BACT</name>
<comment type="caution">
    <text evidence="1">The sequence shown here is derived from an EMBL/GenBank/DDBJ whole genome shotgun (WGS) entry which is preliminary data.</text>
</comment>